<evidence type="ECO:0000313" key="1">
    <source>
        <dbReference type="EMBL" id="MEA5519883.1"/>
    </source>
</evidence>
<proteinExistence type="predicted"/>
<evidence type="ECO:0000313" key="2">
    <source>
        <dbReference type="Proteomes" id="UP001301728"/>
    </source>
</evidence>
<reference evidence="1 2" key="1">
    <citation type="submission" date="2023-12" db="EMBL/GenBank/DDBJ databases">
        <title>Baltic Sea Cyanobacteria.</title>
        <authorList>
            <person name="Delbaje E."/>
            <person name="Fewer D.P."/>
            <person name="Shishido T.K."/>
        </authorList>
    </citation>
    <scope>NUCLEOTIDE SEQUENCE [LARGE SCALE GENOMIC DNA]</scope>
    <source>
        <strain evidence="1 2">CCNP 1315</strain>
    </source>
</reference>
<dbReference type="RefSeq" id="WP_323219465.1">
    <property type="nucleotide sequence ID" value="NZ_JAYGHT010000070.1"/>
</dbReference>
<keyword evidence="2" id="KW-1185">Reference proteome</keyword>
<dbReference type="Proteomes" id="UP001301728">
    <property type="component" value="Unassembled WGS sequence"/>
</dbReference>
<accession>A0ABU5U164</accession>
<comment type="caution">
    <text evidence="1">The sequence shown here is derived from an EMBL/GenBank/DDBJ whole genome shotgun (WGS) entry which is preliminary data.</text>
</comment>
<protein>
    <submittedName>
        <fullName evidence="1">Uncharacterized protein</fullName>
    </submittedName>
</protein>
<name>A0ABU5U164_9CYAN</name>
<gene>
    <name evidence="1" type="ORF">VB854_13120</name>
</gene>
<organism evidence="1 2">
    <name type="scientific">Limnoraphis robusta CCNP1315</name>
    <dbReference type="NCBI Taxonomy" id="3110306"/>
    <lineage>
        <taxon>Bacteria</taxon>
        <taxon>Bacillati</taxon>
        <taxon>Cyanobacteriota</taxon>
        <taxon>Cyanophyceae</taxon>
        <taxon>Oscillatoriophycideae</taxon>
        <taxon>Oscillatoriales</taxon>
        <taxon>Sirenicapillariaceae</taxon>
        <taxon>Limnoraphis</taxon>
    </lineage>
</organism>
<sequence>MTRDRGYYYPPINTQPVLGDKFAIADIELNQVSADEETIFVIR</sequence>
<dbReference type="EMBL" id="JAYGHT010000070">
    <property type="protein sequence ID" value="MEA5519883.1"/>
    <property type="molecule type" value="Genomic_DNA"/>
</dbReference>